<dbReference type="AlphaFoldDB" id="W4GPB2"/>
<dbReference type="VEuPathDB" id="FungiDB:H257_06040"/>
<protein>
    <submittedName>
        <fullName evidence="3">Uncharacterized protein</fullName>
    </submittedName>
</protein>
<gene>
    <name evidence="3" type="ORF">H257_06040</name>
</gene>
<feature type="region of interest" description="Disordered" evidence="1">
    <location>
        <begin position="1"/>
        <end position="31"/>
    </location>
</feature>
<keyword evidence="2" id="KW-0472">Membrane</keyword>
<organism evidence="3">
    <name type="scientific">Aphanomyces astaci</name>
    <name type="common">Crayfish plague agent</name>
    <dbReference type="NCBI Taxonomy" id="112090"/>
    <lineage>
        <taxon>Eukaryota</taxon>
        <taxon>Sar</taxon>
        <taxon>Stramenopiles</taxon>
        <taxon>Oomycota</taxon>
        <taxon>Saprolegniomycetes</taxon>
        <taxon>Saprolegniales</taxon>
        <taxon>Verrucalvaceae</taxon>
        <taxon>Aphanomyces</taxon>
    </lineage>
</organism>
<dbReference type="GeneID" id="20808036"/>
<evidence type="ECO:0000256" key="2">
    <source>
        <dbReference type="SAM" id="Phobius"/>
    </source>
</evidence>
<feature type="transmembrane region" description="Helical" evidence="2">
    <location>
        <begin position="150"/>
        <end position="170"/>
    </location>
</feature>
<sequence length="205" mass="21385">MSSPNDINVNQHPSATDIAEATKPSTTAPSASLSIDSIKSIVNEQVEAATNLTAAARHNILEGATDVWTTVKQPLTEVVQVIRNANSAGVGTPLRKSIADVRLAASDTLISVEGTVKDAETSLEKNLIPVKDAFAVVQENAAKFNTFRKAYPAVVVGGAALIFGLPTLLLRGKARGVLNAVGAAGVTAGAIYGADEWEKRQQQQA</sequence>
<evidence type="ECO:0000256" key="1">
    <source>
        <dbReference type="SAM" id="MobiDB-lite"/>
    </source>
</evidence>
<feature type="transmembrane region" description="Helical" evidence="2">
    <location>
        <begin position="176"/>
        <end position="194"/>
    </location>
</feature>
<dbReference type="RefSeq" id="XP_009829413.1">
    <property type="nucleotide sequence ID" value="XM_009831111.1"/>
</dbReference>
<proteinExistence type="predicted"/>
<accession>W4GPB2</accession>
<reference evidence="3" key="1">
    <citation type="submission" date="2013-12" db="EMBL/GenBank/DDBJ databases">
        <title>The Genome Sequence of Aphanomyces astaci APO3.</title>
        <authorList>
            <consortium name="The Broad Institute Genomics Platform"/>
            <person name="Russ C."/>
            <person name="Tyler B."/>
            <person name="van West P."/>
            <person name="Dieguez-Uribeondo J."/>
            <person name="Young S.K."/>
            <person name="Zeng Q."/>
            <person name="Gargeya S."/>
            <person name="Fitzgerald M."/>
            <person name="Abouelleil A."/>
            <person name="Alvarado L."/>
            <person name="Chapman S.B."/>
            <person name="Gainer-Dewar J."/>
            <person name="Goldberg J."/>
            <person name="Griggs A."/>
            <person name="Gujja S."/>
            <person name="Hansen M."/>
            <person name="Howarth C."/>
            <person name="Imamovic A."/>
            <person name="Ireland A."/>
            <person name="Larimer J."/>
            <person name="McCowan C."/>
            <person name="Murphy C."/>
            <person name="Pearson M."/>
            <person name="Poon T.W."/>
            <person name="Priest M."/>
            <person name="Roberts A."/>
            <person name="Saif S."/>
            <person name="Shea T."/>
            <person name="Sykes S."/>
            <person name="Wortman J."/>
            <person name="Nusbaum C."/>
            <person name="Birren B."/>
        </authorList>
    </citation>
    <scope>NUCLEOTIDE SEQUENCE [LARGE SCALE GENOMIC DNA]</scope>
    <source>
        <strain evidence="3">APO3</strain>
    </source>
</reference>
<keyword evidence="2" id="KW-1133">Transmembrane helix</keyword>
<name>W4GPB2_APHAT</name>
<dbReference type="EMBL" id="KI913124">
    <property type="protein sequence ID" value="ETV81555.1"/>
    <property type="molecule type" value="Genomic_DNA"/>
</dbReference>
<dbReference type="OrthoDB" id="69789at2759"/>
<feature type="compositionally biased region" description="Polar residues" evidence="1">
    <location>
        <begin position="1"/>
        <end position="14"/>
    </location>
</feature>
<evidence type="ECO:0000313" key="3">
    <source>
        <dbReference type="EMBL" id="ETV81555.1"/>
    </source>
</evidence>
<keyword evidence="2" id="KW-0812">Transmembrane</keyword>